<dbReference type="Proteomes" id="UP001189429">
    <property type="component" value="Unassembled WGS sequence"/>
</dbReference>
<comment type="caution">
    <text evidence="1">The sequence shown here is derived from an EMBL/GenBank/DDBJ whole genome shotgun (WGS) entry which is preliminary data.</text>
</comment>
<evidence type="ECO:0000313" key="1">
    <source>
        <dbReference type="EMBL" id="CAK0833454.1"/>
    </source>
</evidence>
<evidence type="ECO:0000313" key="2">
    <source>
        <dbReference type="Proteomes" id="UP001189429"/>
    </source>
</evidence>
<proteinExistence type="predicted"/>
<organism evidence="1 2">
    <name type="scientific">Prorocentrum cordatum</name>
    <dbReference type="NCBI Taxonomy" id="2364126"/>
    <lineage>
        <taxon>Eukaryota</taxon>
        <taxon>Sar</taxon>
        <taxon>Alveolata</taxon>
        <taxon>Dinophyceae</taxon>
        <taxon>Prorocentrales</taxon>
        <taxon>Prorocentraceae</taxon>
        <taxon>Prorocentrum</taxon>
    </lineage>
</organism>
<keyword evidence="2" id="KW-1185">Reference proteome</keyword>
<name>A0ABN9SNN5_9DINO</name>
<accession>A0ABN9SNN5</accession>
<protein>
    <submittedName>
        <fullName evidence="1">Uncharacterized protein</fullName>
    </submittedName>
</protein>
<gene>
    <name evidence="1" type="ORF">PCOR1329_LOCUS31163</name>
</gene>
<dbReference type="EMBL" id="CAUYUJ010012219">
    <property type="protein sequence ID" value="CAK0833454.1"/>
    <property type="molecule type" value="Genomic_DNA"/>
</dbReference>
<sequence length="365" mass="40204">MLGIQMANPRARIAKAKAGAKRHEPGKKLYINQLVHGGQDFFAKYPGKAVTSSDGASSARWEALQHPQRFLSPEALAAHLDYTKSELINRPGIGLSELSGALMNFNDMLVQGASAKVFHPELSARWSAIWESLNLQSACEVLNDHDYPTADRSSAKIKASVKSICKLGQTLREHWNDWASVFGFMACGTLDLTWLLTLGSLTCAGVWAERMDQVPMAAGDAKATLMNDKQSGLSLIAFLVAEAHAVHGVRLCPDTPAPAASAVFVPVKFDSDDDQVTEQPATSKQTLLEEKRDYLWQTVVPRTKRQEKIRQFYDAFVSEVEAFYAEVNEFGAQDAIAASSLVMPEFRAHVKRIKREAKHKLGDDC</sequence>
<reference evidence="1" key="1">
    <citation type="submission" date="2023-10" db="EMBL/GenBank/DDBJ databases">
        <authorList>
            <person name="Chen Y."/>
            <person name="Shah S."/>
            <person name="Dougan E. K."/>
            <person name="Thang M."/>
            <person name="Chan C."/>
        </authorList>
    </citation>
    <scope>NUCLEOTIDE SEQUENCE [LARGE SCALE GENOMIC DNA]</scope>
</reference>